<evidence type="ECO:0000256" key="6">
    <source>
        <dbReference type="PIRSR" id="PIRSR000097-3"/>
    </source>
</evidence>
<proteinExistence type="inferred from homology"/>
<dbReference type="FunFam" id="3.20.20.100:FF:000002">
    <property type="entry name" value="2,5-diketo-D-gluconic acid reductase A"/>
    <property type="match status" value="1"/>
</dbReference>
<comment type="similarity">
    <text evidence="1">Belongs to the aldo/keto reductase family.</text>
</comment>
<dbReference type="PANTHER" id="PTHR43827">
    <property type="entry name" value="2,5-DIKETO-D-GLUCONIC ACID REDUCTASE"/>
    <property type="match status" value="1"/>
</dbReference>
<evidence type="ECO:0000256" key="1">
    <source>
        <dbReference type="ARBA" id="ARBA00007905"/>
    </source>
</evidence>
<comment type="caution">
    <text evidence="8">The sequence shown here is derived from an EMBL/GenBank/DDBJ whole genome shotgun (WGS) entry which is preliminary data.</text>
</comment>
<dbReference type="SUPFAM" id="SSF51430">
    <property type="entry name" value="NAD(P)-linked oxidoreductase"/>
    <property type="match status" value="1"/>
</dbReference>
<dbReference type="PANTHER" id="PTHR43827:SF3">
    <property type="entry name" value="NADP-DEPENDENT OXIDOREDUCTASE DOMAIN-CONTAINING PROTEIN"/>
    <property type="match status" value="1"/>
</dbReference>
<feature type="site" description="Lowers pKa of active site Tyr" evidence="6">
    <location>
        <position position="73"/>
    </location>
</feature>
<keyword evidence="3" id="KW-0560">Oxidoreductase</keyword>
<dbReference type="EMBL" id="DWVS01000090">
    <property type="protein sequence ID" value="HJC87111.1"/>
    <property type="molecule type" value="Genomic_DNA"/>
</dbReference>
<dbReference type="PROSITE" id="PS00062">
    <property type="entry name" value="ALDOKETO_REDUCTASE_2"/>
    <property type="match status" value="1"/>
</dbReference>
<evidence type="ECO:0000256" key="2">
    <source>
        <dbReference type="ARBA" id="ARBA00022857"/>
    </source>
</evidence>
<dbReference type="PIRSF" id="PIRSF000097">
    <property type="entry name" value="AKR"/>
    <property type="match status" value="1"/>
</dbReference>
<protein>
    <submittedName>
        <fullName evidence="8">Aldo/keto reductase</fullName>
    </submittedName>
</protein>
<evidence type="ECO:0000313" key="8">
    <source>
        <dbReference type="EMBL" id="HJC87111.1"/>
    </source>
</evidence>
<evidence type="ECO:0000256" key="5">
    <source>
        <dbReference type="PIRSR" id="PIRSR000097-2"/>
    </source>
</evidence>
<dbReference type="GO" id="GO:0016616">
    <property type="term" value="F:oxidoreductase activity, acting on the CH-OH group of donors, NAD or NADP as acceptor"/>
    <property type="evidence" value="ECO:0007669"/>
    <property type="project" value="UniProtKB-ARBA"/>
</dbReference>
<dbReference type="PRINTS" id="PR00069">
    <property type="entry name" value="ALDKETRDTASE"/>
</dbReference>
<organism evidence="8 9">
    <name type="scientific">Candidatus Eisenbergiella intestinigallinarum</name>
    <dbReference type="NCBI Taxonomy" id="2838549"/>
    <lineage>
        <taxon>Bacteria</taxon>
        <taxon>Bacillati</taxon>
        <taxon>Bacillota</taxon>
        <taxon>Clostridia</taxon>
        <taxon>Lachnospirales</taxon>
        <taxon>Lachnospiraceae</taxon>
        <taxon>Eisenbergiella</taxon>
    </lineage>
</organism>
<dbReference type="InterPro" id="IPR023210">
    <property type="entry name" value="NADP_OxRdtase_dom"/>
</dbReference>
<evidence type="ECO:0000256" key="4">
    <source>
        <dbReference type="PIRSR" id="PIRSR000097-1"/>
    </source>
</evidence>
<dbReference type="InterPro" id="IPR018170">
    <property type="entry name" value="Aldo/ket_reductase_CS"/>
</dbReference>
<feature type="domain" description="NADP-dependent oxidoreductase" evidence="7">
    <location>
        <begin position="21"/>
        <end position="254"/>
    </location>
</feature>
<evidence type="ECO:0000256" key="3">
    <source>
        <dbReference type="ARBA" id="ARBA00023002"/>
    </source>
</evidence>
<dbReference type="InterPro" id="IPR020471">
    <property type="entry name" value="AKR"/>
</dbReference>
<dbReference type="AlphaFoldDB" id="A0A9D2QIK3"/>
<gene>
    <name evidence="8" type="ORF">H9926_03735</name>
</gene>
<evidence type="ECO:0000259" key="7">
    <source>
        <dbReference type="Pfam" id="PF00248"/>
    </source>
</evidence>
<keyword evidence="2" id="KW-0521">NADP</keyword>
<dbReference type="InterPro" id="IPR036812">
    <property type="entry name" value="NAD(P)_OxRdtase_dom_sf"/>
</dbReference>
<evidence type="ECO:0000313" key="9">
    <source>
        <dbReference type="Proteomes" id="UP000823922"/>
    </source>
</evidence>
<reference evidence="8" key="1">
    <citation type="journal article" date="2021" name="PeerJ">
        <title>Extensive microbial diversity within the chicken gut microbiome revealed by metagenomics and culture.</title>
        <authorList>
            <person name="Gilroy R."/>
            <person name="Ravi A."/>
            <person name="Getino M."/>
            <person name="Pursley I."/>
            <person name="Horton D.L."/>
            <person name="Alikhan N.F."/>
            <person name="Baker D."/>
            <person name="Gharbi K."/>
            <person name="Hall N."/>
            <person name="Watson M."/>
            <person name="Adriaenssens E.M."/>
            <person name="Foster-Nyarko E."/>
            <person name="Jarju S."/>
            <person name="Secka A."/>
            <person name="Antonio M."/>
            <person name="Oren A."/>
            <person name="Chaudhuri R.R."/>
            <person name="La Ragione R."/>
            <person name="Hildebrand F."/>
            <person name="Pallen M.J."/>
        </authorList>
    </citation>
    <scope>NUCLEOTIDE SEQUENCE</scope>
    <source>
        <strain evidence="8">ChiBcec1-1630</strain>
    </source>
</reference>
<accession>A0A9D2QIK3</accession>
<feature type="active site" description="Proton donor" evidence="4">
    <location>
        <position position="48"/>
    </location>
</feature>
<reference evidence="8" key="2">
    <citation type="submission" date="2021-04" db="EMBL/GenBank/DDBJ databases">
        <authorList>
            <person name="Gilroy R."/>
        </authorList>
    </citation>
    <scope>NUCLEOTIDE SEQUENCE</scope>
    <source>
        <strain evidence="8">ChiBcec1-1630</strain>
    </source>
</reference>
<dbReference type="Proteomes" id="UP000823922">
    <property type="component" value="Unassembled WGS sequence"/>
</dbReference>
<feature type="binding site" evidence="5">
    <location>
        <position position="103"/>
    </location>
    <ligand>
        <name>substrate</name>
    </ligand>
</feature>
<dbReference type="Pfam" id="PF00248">
    <property type="entry name" value="Aldo_ket_red"/>
    <property type="match status" value="1"/>
</dbReference>
<dbReference type="Gene3D" id="3.20.20.100">
    <property type="entry name" value="NADP-dependent oxidoreductase domain"/>
    <property type="match status" value="1"/>
</dbReference>
<name>A0A9D2QIK3_9FIRM</name>
<sequence>MMKFTLSNGVEMPAVGLGTFLMSPQKAEQAVYDALTLGYRMIDTANGYMNERAVGRGMKKSGVPRSEIFLSTKLWPSEYEKSGAVDKCLELLDTDYIDLLYLHQPAGNFMGGYRLLEKAYREGEIKAIGISNFHDEKLEKLLAECEIKPHVIQMESHPYYTDKKTMDRLSEYGTRLMAWYPLGHGDRALLEEPVFTRLAEKYGKSNAQIILRWHVQRGTAVIPGSTNPDHIRDNADIFDFELTDEEMAEIEKLNKNVRYYEATPEKEESYASMVIDLDSQE</sequence>